<dbReference type="Pfam" id="PF13377">
    <property type="entry name" value="Peripla_BP_3"/>
    <property type="match status" value="1"/>
</dbReference>
<dbReference type="GO" id="GO:0003700">
    <property type="term" value="F:DNA-binding transcription factor activity"/>
    <property type="evidence" value="ECO:0007669"/>
    <property type="project" value="TreeGrafter"/>
</dbReference>
<dbReference type="SMART" id="SM00354">
    <property type="entry name" value="HTH_LACI"/>
    <property type="match status" value="1"/>
</dbReference>
<dbReference type="Gene3D" id="3.40.50.2300">
    <property type="match status" value="2"/>
</dbReference>
<feature type="domain" description="HTH lacI-type" evidence="5">
    <location>
        <begin position="2"/>
        <end position="56"/>
    </location>
</feature>
<sequence length="332" mass="35183">MATMADVARRAGVSVATVSHVLNKTRPVRPGTRRSVLAAIEELGYTRNTLARSLVTACTRSIGLAISASAHPVFAELLQGAERCALEHGYSLMIADPRDDPAHERTVVGLLHERRVDGVLVAPSAKPAALLDYLSRSRIPAVLLDRAVGDGHDRVRADGSAAVADLVGHLAELGHVRIGLIAGPAAVSGTAERVVGYRTGLRRQGLAYAPELLAQGHCAAEGAASAVHRLLESPRPPTALVTADRTMTVGALRGLREAGCRVPEDVALVCFDDFPWADVFSPRLTAVARPGQEIGARAVRLLLDRLAHPDRPARDIRLPCAFVHRASCGCLP</sequence>
<evidence type="ECO:0000313" key="7">
    <source>
        <dbReference type="Proteomes" id="UP000297948"/>
    </source>
</evidence>
<dbReference type="PANTHER" id="PTHR30146">
    <property type="entry name" value="LACI-RELATED TRANSCRIPTIONAL REPRESSOR"/>
    <property type="match status" value="1"/>
</dbReference>
<evidence type="ECO:0000256" key="2">
    <source>
        <dbReference type="ARBA" id="ARBA00023015"/>
    </source>
</evidence>
<name>A0A4Z0H703_9ACTN</name>
<dbReference type="RefSeq" id="WP_135339444.1">
    <property type="nucleotide sequence ID" value="NZ_JBHLTX010000005.1"/>
</dbReference>
<dbReference type="PRINTS" id="PR00036">
    <property type="entry name" value="HTHLACI"/>
</dbReference>
<dbReference type="InterPro" id="IPR046335">
    <property type="entry name" value="LacI/GalR-like_sensor"/>
</dbReference>
<dbReference type="Proteomes" id="UP000297948">
    <property type="component" value="Unassembled WGS sequence"/>
</dbReference>
<dbReference type="CDD" id="cd06267">
    <property type="entry name" value="PBP1_LacI_sugar_binding-like"/>
    <property type="match status" value="1"/>
</dbReference>
<accession>A0A4Z0H703</accession>
<keyword evidence="1" id="KW-0678">Repressor</keyword>
<dbReference type="SUPFAM" id="SSF53822">
    <property type="entry name" value="Periplasmic binding protein-like I"/>
    <property type="match status" value="1"/>
</dbReference>
<dbReference type="PANTHER" id="PTHR30146:SF148">
    <property type="entry name" value="HTH-TYPE TRANSCRIPTIONAL REPRESSOR PURR-RELATED"/>
    <property type="match status" value="1"/>
</dbReference>
<dbReference type="AlphaFoldDB" id="A0A4Z0H703"/>
<keyword evidence="7" id="KW-1185">Reference proteome</keyword>
<dbReference type="InterPro" id="IPR010982">
    <property type="entry name" value="Lambda_DNA-bd_dom_sf"/>
</dbReference>
<dbReference type="InterPro" id="IPR028082">
    <property type="entry name" value="Peripla_BP_I"/>
</dbReference>
<dbReference type="PROSITE" id="PS00356">
    <property type="entry name" value="HTH_LACI_1"/>
    <property type="match status" value="1"/>
</dbReference>
<gene>
    <name evidence="6" type="ORF">E4099_14440</name>
</gene>
<dbReference type="InterPro" id="IPR000843">
    <property type="entry name" value="HTH_LacI"/>
</dbReference>
<dbReference type="PROSITE" id="PS50932">
    <property type="entry name" value="HTH_LACI_2"/>
    <property type="match status" value="1"/>
</dbReference>
<proteinExistence type="predicted"/>
<dbReference type="CDD" id="cd01392">
    <property type="entry name" value="HTH_LacI"/>
    <property type="match status" value="1"/>
</dbReference>
<evidence type="ECO:0000256" key="4">
    <source>
        <dbReference type="ARBA" id="ARBA00023163"/>
    </source>
</evidence>
<reference evidence="6 7" key="1">
    <citation type="submission" date="2019-03" db="EMBL/GenBank/DDBJ databases">
        <authorList>
            <person name="Gonzalez-Pimentel J.L."/>
        </authorList>
    </citation>
    <scope>NUCLEOTIDE SEQUENCE [LARGE SCALE GENOMIC DNA]</scope>
    <source>
        <strain evidence="6 7">JCM 31289</strain>
    </source>
</reference>
<dbReference type="EMBL" id="SRID01000112">
    <property type="protein sequence ID" value="TGB09002.1"/>
    <property type="molecule type" value="Genomic_DNA"/>
</dbReference>
<dbReference type="Gene3D" id="1.10.260.40">
    <property type="entry name" value="lambda repressor-like DNA-binding domains"/>
    <property type="match status" value="1"/>
</dbReference>
<comment type="caution">
    <text evidence="6">The sequence shown here is derived from an EMBL/GenBank/DDBJ whole genome shotgun (WGS) entry which is preliminary data.</text>
</comment>
<dbReference type="SUPFAM" id="SSF47413">
    <property type="entry name" value="lambda repressor-like DNA-binding domains"/>
    <property type="match status" value="1"/>
</dbReference>
<evidence type="ECO:0000313" key="6">
    <source>
        <dbReference type="EMBL" id="TGB09002.1"/>
    </source>
</evidence>
<keyword evidence="2" id="KW-0805">Transcription regulation</keyword>
<dbReference type="OrthoDB" id="3595338at2"/>
<dbReference type="Pfam" id="PF00356">
    <property type="entry name" value="LacI"/>
    <property type="match status" value="1"/>
</dbReference>
<keyword evidence="3" id="KW-0238">DNA-binding</keyword>
<dbReference type="GO" id="GO:0000976">
    <property type="term" value="F:transcription cis-regulatory region binding"/>
    <property type="evidence" value="ECO:0007669"/>
    <property type="project" value="TreeGrafter"/>
</dbReference>
<protein>
    <submittedName>
        <fullName evidence="6">LacI family transcriptional regulator</fullName>
    </submittedName>
</protein>
<evidence type="ECO:0000256" key="1">
    <source>
        <dbReference type="ARBA" id="ARBA00022491"/>
    </source>
</evidence>
<evidence type="ECO:0000259" key="5">
    <source>
        <dbReference type="PROSITE" id="PS50932"/>
    </source>
</evidence>
<organism evidence="6 7">
    <name type="scientific">Streptomyces palmae</name>
    <dbReference type="NCBI Taxonomy" id="1701085"/>
    <lineage>
        <taxon>Bacteria</taxon>
        <taxon>Bacillati</taxon>
        <taxon>Actinomycetota</taxon>
        <taxon>Actinomycetes</taxon>
        <taxon>Kitasatosporales</taxon>
        <taxon>Streptomycetaceae</taxon>
        <taxon>Streptomyces</taxon>
    </lineage>
</organism>
<evidence type="ECO:0000256" key="3">
    <source>
        <dbReference type="ARBA" id="ARBA00023125"/>
    </source>
</evidence>
<keyword evidence="4" id="KW-0804">Transcription</keyword>